<dbReference type="Pfam" id="PF00005">
    <property type="entry name" value="ABC_tran"/>
    <property type="match status" value="1"/>
</dbReference>
<proteinExistence type="predicted"/>
<dbReference type="InterPro" id="IPR003593">
    <property type="entry name" value="AAA+_ATPase"/>
</dbReference>
<dbReference type="PANTHER" id="PTHR24221:SF646">
    <property type="entry name" value="HAEMOLYSIN SECRETION ATP-BINDING PROTEIN"/>
    <property type="match status" value="1"/>
</dbReference>
<name>A0ABQ8PZY5_9AGAR</name>
<gene>
    <name evidence="5" type="ORF">F5050DRAFT_1812125</name>
</gene>
<dbReference type="PANTHER" id="PTHR24221">
    <property type="entry name" value="ATP-BINDING CASSETTE SUB-FAMILY B"/>
    <property type="match status" value="1"/>
</dbReference>
<dbReference type="GO" id="GO:0016787">
    <property type="term" value="F:hydrolase activity"/>
    <property type="evidence" value="ECO:0007669"/>
    <property type="project" value="UniProtKB-KW"/>
</dbReference>
<dbReference type="SMART" id="SM00382">
    <property type="entry name" value="AAA"/>
    <property type="match status" value="1"/>
</dbReference>
<accession>A0ABQ8PZY5</accession>
<keyword evidence="5" id="KW-0378">Hydrolase</keyword>
<dbReference type="EMBL" id="MU790948">
    <property type="protein sequence ID" value="KAJ3991804.1"/>
    <property type="molecule type" value="Genomic_DNA"/>
</dbReference>
<dbReference type="Proteomes" id="UP001163828">
    <property type="component" value="Unassembled WGS sequence"/>
</dbReference>
<evidence type="ECO:0000313" key="6">
    <source>
        <dbReference type="Proteomes" id="UP001163828"/>
    </source>
</evidence>
<organism evidence="5 6">
    <name type="scientific">Lentinula boryana</name>
    <dbReference type="NCBI Taxonomy" id="40481"/>
    <lineage>
        <taxon>Eukaryota</taxon>
        <taxon>Fungi</taxon>
        <taxon>Dikarya</taxon>
        <taxon>Basidiomycota</taxon>
        <taxon>Agaricomycotina</taxon>
        <taxon>Agaricomycetes</taxon>
        <taxon>Agaricomycetidae</taxon>
        <taxon>Agaricales</taxon>
        <taxon>Marasmiineae</taxon>
        <taxon>Omphalotaceae</taxon>
        <taxon>Lentinula</taxon>
    </lineage>
</organism>
<evidence type="ECO:0000256" key="1">
    <source>
        <dbReference type="ARBA" id="ARBA00022741"/>
    </source>
</evidence>
<keyword evidence="2" id="KW-0067">ATP-binding</keyword>
<evidence type="ECO:0000259" key="4">
    <source>
        <dbReference type="PROSITE" id="PS50893"/>
    </source>
</evidence>
<feature type="domain" description="ABC transporter" evidence="4">
    <location>
        <begin position="408"/>
        <end position="695"/>
    </location>
</feature>
<evidence type="ECO:0000256" key="2">
    <source>
        <dbReference type="ARBA" id="ARBA00022840"/>
    </source>
</evidence>
<dbReference type="InterPro" id="IPR003439">
    <property type="entry name" value="ABC_transporter-like_ATP-bd"/>
</dbReference>
<comment type="caution">
    <text evidence="5">The sequence shown here is derived from an EMBL/GenBank/DDBJ whole genome shotgun (WGS) entry which is preliminary data.</text>
</comment>
<keyword evidence="6" id="KW-1185">Reference proteome</keyword>
<evidence type="ECO:0000256" key="3">
    <source>
        <dbReference type="SAM" id="MobiDB-lite"/>
    </source>
</evidence>
<protein>
    <submittedName>
        <fullName evidence="5">P-loop containing nucleoside triphosphate hydrolase protein</fullName>
    </submittedName>
</protein>
<dbReference type="PROSITE" id="PS50893">
    <property type="entry name" value="ABC_TRANSPORTER_2"/>
    <property type="match status" value="1"/>
</dbReference>
<reference evidence="5" key="1">
    <citation type="submission" date="2022-08" db="EMBL/GenBank/DDBJ databases">
        <authorList>
            <consortium name="DOE Joint Genome Institute"/>
            <person name="Min B."/>
            <person name="Riley R."/>
            <person name="Sierra-Patev S."/>
            <person name="Naranjo-Ortiz M."/>
            <person name="Looney B."/>
            <person name="Konkel Z."/>
            <person name="Slot J.C."/>
            <person name="Sakamoto Y."/>
            <person name="Steenwyk J.L."/>
            <person name="Rokas A."/>
            <person name="Carro J."/>
            <person name="Camarero S."/>
            <person name="Ferreira P."/>
            <person name="Molpeceres G."/>
            <person name="Ruiz-Duenas F.J."/>
            <person name="Serrano A."/>
            <person name="Henrissat B."/>
            <person name="Drula E."/>
            <person name="Hughes K.W."/>
            <person name="Mata J.L."/>
            <person name="Ishikawa N.K."/>
            <person name="Vargas-Isla R."/>
            <person name="Ushijima S."/>
            <person name="Smith C.A."/>
            <person name="Ahrendt S."/>
            <person name="Andreopoulos W."/>
            <person name="He G."/>
            <person name="Labutti K."/>
            <person name="Lipzen A."/>
            <person name="Ng V."/>
            <person name="Sandor L."/>
            <person name="Barry K."/>
            <person name="Martinez A.T."/>
            <person name="Xiao Y."/>
            <person name="Gibbons J.G."/>
            <person name="Terashima K."/>
            <person name="Hibbett D.S."/>
            <person name="Grigoriev I.V."/>
        </authorList>
    </citation>
    <scope>NUCLEOTIDE SEQUENCE</scope>
    <source>
        <strain evidence="5">TFB10827</strain>
    </source>
</reference>
<keyword evidence="1" id="KW-0547">Nucleotide-binding</keyword>
<evidence type="ECO:0000313" key="5">
    <source>
        <dbReference type="EMBL" id="KAJ3991804.1"/>
    </source>
</evidence>
<feature type="region of interest" description="Disordered" evidence="3">
    <location>
        <begin position="1"/>
        <end position="20"/>
    </location>
</feature>
<dbReference type="Gene3D" id="3.40.50.300">
    <property type="entry name" value="P-loop containing nucleotide triphosphate hydrolases"/>
    <property type="match status" value="1"/>
</dbReference>
<dbReference type="InterPro" id="IPR039421">
    <property type="entry name" value="Type_1_exporter"/>
</dbReference>
<feature type="compositionally biased region" description="Polar residues" evidence="3">
    <location>
        <begin position="1"/>
        <end position="12"/>
    </location>
</feature>
<dbReference type="SUPFAM" id="SSF52540">
    <property type="entry name" value="P-loop containing nucleoside triphosphate hydrolases"/>
    <property type="match status" value="1"/>
</dbReference>
<sequence>MGSPNTDPSVCSTDEKPKRSPQTRIETLQLGVYSVMIEKRISSIFAFDFTKTIESWRGGIRVLTKLVEDIVRIAPALLLLVALVKVWESHEEVVLLSLETRILRIIENGLSSKDGIAARALIMTVLSRIIFVLCSSLMNHWSRDVQSRVRTEVLHHYDDFLLIARLRMDLPTLQDDRSDDHLSARIPWDTFTVLLELSTKLFAVASQFGFMFQTVRSGNHGIIFGALCVAKPLIETFARKHMWSMPRVVEATNTDYLRMRSLKSLESEEYRLDILSGDLIQYIITEFRNARKRLGKISTDYPETQYYNKSSPTTGLIANFVGDFPLMYYVAISLFKPSSMSLATIASLQQSAILLRWLFWDVFYQADSLRRDISRIQHLYDLEKTNPIIKDGDVQYPPENHSDKGMALELNHVLFSYPGSKKDKKALDGVSFRIEPGELIVIVGANGSGKSTFVKLLTRLYDVNSGTVVVDGQDIRRYKLSDLRKSIATLSQDHLLFPLSVEENIGLGYPEAMTDKGLVNKAVEMVGAQEIMKKLNNGLKTVLDPFSIQYGSSVQEGDGTELAAALKQLKKKVEVSGGERQRIVAQVIPSPYVRSFSLTFPYRARTFMRFNSNQINFVAVDEPSSALDPEGELQLFNNLRQTRAGKTMVFVTHRFGHLTKYADKIICMKDGKVAEYGSHAELLTRKGEYYKMYNIQAQAFESVPSEP</sequence>
<dbReference type="InterPro" id="IPR027417">
    <property type="entry name" value="P-loop_NTPase"/>
</dbReference>